<sequence length="216" mass="24747">MTEDFFAINAGDFKWSSDGEWVSFMATPTASWSMDSNTLCVLSSDGEEFQMITKMLGFYNWFKWAPKKNQLAFISGEGRFFVKNKNATVKDVPSASKPTNFTPSGFVDLDIEWLTEDEIIVARAKENTEWEEGPVPTMNTALYLINIRTGEQKQLTFPKKNGIDKAPEVLNSTITWLRQTPKENQYDVWMKTSLKGQEQLLLQDVDSSPIFFMEYN</sequence>
<dbReference type="SUPFAM" id="SSF82171">
    <property type="entry name" value="DPP6 N-terminal domain-like"/>
    <property type="match status" value="1"/>
</dbReference>
<evidence type="ECO:0008006" key="3">
    <source>
        <dbReference type="Google" id="ProtNLM"/>
    </source>
</evidence>
<proteinExistence type="predicted"/>
<dbReference type="Proteomes" id="UP000219252">
    <property type="component" value="Unassembled WGS sequence"/>
</dbReference>
<keyword evidence="2" id="KW-1185">Reference proteome</keyword>
<dbReference type="InterPro" id="IPR011042">
    <property type="entry name" value="6-blade_b-propeller_TolB-like"/>
</dbReference>
<name>A0A285ULY7_9BACL</name>
<gene>
    <name evidence="1" type="ORF">SAMN05877842_11393</name>
</gene>
<evidence type="ECO:0000313" key="1">
    <source>
        <dbReference type="EMBL" id="SOC42707.1"/>
    </source>
</evidence>
<protein>
    <recommendedName>
        <fullName evidence="3">WD40 repeat protein</fullName>
    </recommendedName>
</protein>
<dbReference type="EMBL" id="OBQC01000013">
    <property type="protein sequence ID" value="SOC42707.1"/>
    <property type="molecule type" value="Genomic_DNA"/>
</dbReference>
<reference evidence="2" key="1">
    <citation type="submission" date="2017-08" db="EMBL/GenBank/DDBJ databases">
        <authorList>
            <person name="Varghese N."/>
            <person name="Submissions S."/>
        </authorList>
    </citation>
    <scope>NUCLEOTIDE SEQUENCE [LARGE SCALE GENOMIC DNA]</scope>
    <source>
        <strain evidence="2">JC23</strain>
    </source>
</reference>
<dbReference type="Gene3D" id="2.120.10.30">
    <property type="entry name" value="TolB, C-terminal domain"/>
    <property type="match status" value="1"/>
</dbReference>
<evidence type="ECO:0000313" key="2">
    <source>
        <dbReference type="Proteomes" id="UP000219252"/>
    </source>
</evidence>
<accession>A0A285ULY7</accession>
<dbReference type="AlphaFoldDB" id="A0A285ULY7"/>
<organism evidence="1 2">
    <name type="scientific">Ureibacillus acetophenoni</name>
    <dbReference type="NCBI Taxonomy" id="614649"/>
    <lineage>
        <taxon>Bacteria</taxon>
        <taxon>Bacillati</taxon>
        <taxon>Bacillota</taxon>
        <taxon>Bacilli</taxon>
        <taxon>Bacillales</taxon>
        <taxon>Caryophanaceae</taxon>
        <taxon>Ureibacillus</taxon>
    </lineage>
</organism>